<feature type="transmembrane region" description="Helical" evidence="2">
    <location>
        <begin position="251"/>
        <end position="273"/>
    </location>
</feature>
<proteinExistence type="predicted"/>
<dbReference type="Proteomes" id="UP000503164">
    <property type="component" value="Plasmid pCM2_1101"/>
</dbReference>
<keyword evidence="2" id="KW-0812">Transmembrane</keyword>
<evidence type="ECO:0000256" key="1">
    <source>
        <dbReference type="SAM" id="MobiDB-lite"/>
    </source>
</evidence>
<feature type="compositionally biased region" description="Low complexity" evidence="1">
    <location>
        <begin position="320"/>
        <end position="347"/>
    </location>
</feature>
<organism evidence="3 4">
    <name type="scientific">Clavibacter capsici</name>
    <dbReference type="NCBI Taxonomy" id="1874630"/>
    <lineage>
        <taxon>Bacteria</taxon>
        <taxon>Bacillati</taxon>
        <taxon>Actinomycetota</taxon>
        <taxon>Actinomycetes</taxon>
        <taxon>Micrococcales</taxon>
        <taxon>Microbacteriaceae</taxon>
        <taxon>Clavibacter</taxon>
    </lineage>
</organism>
<reference evidence="3 4" key="1">
    <citation type="journal article" date="2020" name="Mol. Plant Pathol.">
        <title>Plasmid composition and the chpG gene determine the virulence level of Clavibacter capsici natural isolates in pepper.</title>
        <authorList>
            <person name="Hwang I.S."/>
            <person name="Lee H.M."/>
            <person name="Oh E.J."/>
            <person name="Lee S."/>
            <person name="Heu S."/>
            <person name="Oh C.S."/>
        </authorList>
    </citation>
    <scope>NUCLEOTIDE SEQUENCE [LARGE SCALE GENOMIC DNA]</scope>
    <source>
        <strain evidence="3 4">1101</strain>
    </source>
</reference>
<dbReference type="RefSeq" id="WP_053775887.1">
    <property type="nucleotide sequence ID" value="NZ_CP012575.1"/>
</dbReference>
<feature type="transmembrane region" description="Helical" evidence="2">
    <location>
        <begin position="219"/>
        <end position="239"/>
    </location>
</feature>
<evidence type="ECO:0008006" key="5">
    <source>
        <dbReference type="Google" id="ProtNLM"/>
    </source>
</evidence>
<keyword evidence="2" id="KW-1133">Transmembrane helix</keyword>
<feature type="region of interest" description="Disordered" evidence="1">
    <location>
        <begin position="320"/>
        <end position="369"/>
    </location>
</feature>
<name>A0AAE6XUA0_9MICO</name>
<sequence>MIAHPLDAVGNAVCALVAPCGAANSAARSVATGAFEDTAAQMYQGFDSVTKDFLTSWTANSFIVDIQGAASQWFRESNLPVDVALFTLGLIVAGIRTMLMVRSEPIKDAASGAARVLAVTAAGAGALKVLAWASDAYSQYILRVSGTSANGAEIVSTFATQFPALALIFGLVGILAVGCQWIIMIARDATLPLLAAFWPSAAAASLFQRGHQAFEKVTSWLIAFLIYSPIAAAIYAYAWRLKNGDDGPGGVLTGLTLIGLAVLTLPALMRLVVPAVEAVGRTSGGAMAVEGITAAVSAGVAIGAAVATGGGSAIAGTGAAAGTTTTGTSGAGTAAGAEGPSAATTATVGSPSAVDGAGEGAPGGDTAAVGSSTALSGSFRATGYAAPGGTSPGSRAEWTAAQHTADSTQAADTTAEGMIGD</sequence>
<gene>
    <name evidence="3" type="ORF">GW570_14995</name>
</gene>
<keyword evidence="3" id="KW-0614">Plasmid</keyword>
<dbReference type="KEGG" id="ccap:AES38_14820"/>
<dbReference type="EMBL" id="CP048050">
    <property type="protein sequence ID" value="QIS46487.1"/>
    <property type="molecule type" value="Genomic_DNA"/>
</dbReference>
<accession>A0AAE6XUA0</accession>
<evidence type="ECO:0000313" key="4">
    <source>
        <dbReference type="Proteomes" id="UP000503164"/>
    </source>
</evidence>
<dbReference type="AlphaFoldDB" id="A0AAE6XUA0"/>
<feature type="transmembrane region" description="Helical" evidence="2">
    <location>
        <begin position="83"/>
        <end position="101"/>
    </location>
</feature>
<feature type="transmembrane region" description="Helical" evidence="2">
    <location>
        <begin position="164"/>
        <end position="183"/>
    </location>
</feature>
<geneLocation type="plasmid" evidence="3 4">
    <name>pCM2_1101</name>
</geneLocation>
<keyword evidence="2" id="KW-0472">Membrane</keyword>
<protein>
    <recommendedName>
        <fullName evidence="5">TrbL/VirB6 plasmid conjugal transfer protein</fullName>
    </recommendedName>
</protein>
<feature type="transmembrane region" description="Helical" evidence="2">
    <location>
        <begin position="189"/>
        <end position="207"/>
    </location>
</feature>
<evidence type="ECO:0000256" key="2">
    <source>
        <dbReference type="SAM" id="Phobius"/>
    </source>
</evidence>
<keyword evidence="4" id="KW-1185">Reference proteome</keyword>
<evidence type="ECO:0000313" key="3">
    <source>
        <dbReference type="EMBL" id="QIS46487.1"/>
    </source>
</evidence>